<evidence type="ECO:0008006" key="7">
    <source>
        <dbReference type="Google" id="ProtNLM"/>
    </source>
</evidence>
<protein>
    <recommendedName>
        <fullName evidence="7">DUF11 domain-containing protein</fullName>
    </recommendedName>
</protein>
<dbReference type="RefSeq" id="WP_071655531.1">
    <property type="nucleotide sequence ID" value="NZ_MLCF01000021.1"/>
</dbReference>
<dbReference type="Pfam" id="PF24346">
    <property type="entry name" value="DUF7507"/>
    <property type="match status" value="1"/>
</dbReference>
<keyword evidence="2" id="KW-0812">Transmembrane</keyword>
<name>A0A1J7BIP5_9ACTN</name>
<dbReference type="Pfam" id="PF25549">
    <property type="entry name" value="DUF7927"/>
    <property type="match status" value="2"/>
</dbReference>
<keyword evidence="2" id="KW-0472">Membrane</keyword>
<dbReference type="Gene3D" id="2.60.120.200">
    <property type="match status" value="1"/>
</dbReference>
<dbReference type="EMBL" id="MLCF01000021">
    <property type="protein sequence ID" value="OIV38453.1"/>
    <property type="molecule type" value="Genomic_DNA"/>
</dbReference>
<evidence type="ECO:0000313" key="6">
    <source>
        <dbReference type="Proteomes" id="UP000243342"/>
    </source>
</evidence>
<comment type="caution">
    <text evidence="5">The sequence shown here is derived from an EMBL/GenBank/DDBJ whole genome shotgun (WGS) entry which is preliminary data.</text>
</comment>
<dbReference type="GO" id="GO:0005975">
    <property type="term" value="P:carbohydrate metabolic process"/>
    <property type="evidence" value="ECO:0007669"/>
    <property type="project" value="UniProtKB-ARBA"/>
</dbReference>
<dbReference type="InterPro" id="IPR055354">
    <property type="entry name" value="DUF7507"/>
</dbReference>
<dbReference type="Gene3D" id="2.60.40.10">
    <property type="entry name" value="Immunoglobulins"/>
    <property type="match status" value="1"/>
</dbReference>
<feature type="compositionally biased region" description="Low complexity" evidence="1">
    <location>
        <begin position="746"/>
        <end position="757"/>
    </location>
</feature>
<proteinExistence type="predicted"/>
<organism evidence="5 6">
    <name type="scientific">Mangrovactinospora gilvigrisea</name>
    <dbReference type="NCBI Taxonomy" id="1428644"/>
    <lineage>
        <taxon>Bacteria</taxon>
        <taxon>Bacillati</taxon>
        <taxon>Actinomycetota</taxon>
        <taxon>Actinomycetes</taxon>
        <taxon>Kitasatosporales</taxon>
        <taxon>Streptomycetaceae</taxon>
        <taxon>Mangrovactinospora</taxon>
    </lineage>
</organism>
<feature type="compositionally biased region" description="Pro residues" evidence="1">
    <location>
        <begin position="731"/>
        <end position="745"/>
    </location>
</feature>
<feature type="region of interest" description="Disordered" evidence="1">
    <location>
        <begin position="730"/>
        <end position="759"/>
    </location>
</feature>
<feature type="region of interest" description="Disordered" evidence="1">
    <location>
        <begin position="55"/>
        <end position="79"/>
    </location>
</feature>
<accession>A0A1J7BIP5</accession>
<feature type="domain" description="DUF7507" evidence="3">
    <location>
        <begin position="363"/>
        <end position="466"/>
    </location>
</feature>
<dbReference type="PANTHER" id="PTHR34819:SF3">
    <property type="entry name" value="CELL SURFACE PROTEIN"/>
    <property type="match status" value="1"/>
</dbReference>
<feature type="domain" description="DUF7927" evidence="4">
    <location>
        <begin position="606"/>
        <end position="727"/>
    </location>
</feature>
<gene>
    <name evidence="5" type="ORF">BIV57_05455</name>
</gene>
<dbReference type="Proteomes" id="UP000243342">
    <property type="component" value="Unassembled WGS sequence"/>
</dbReference>
<dbReference type="OrthoDB" id="3225333at2"/>
<dbReference type="InterPro" id="IPR047589">
    <property type="entry name" value="DUF11_rpt"/>
</dbReference>
<dbReference type="InterPro" id="IPR051172">
    <property type="entry name" value="Chlamydia_OmcB"/>
</dbReference>
<dbReference type="InterPro" id="IPR057687">
    <property type="entry name" value="DUF7927"/>
</dbReference>
<dbReference type="AlphaFoldDB" id="A0A1J7BIP5"/>
<dbReference type="NCBIfam" id="TIGR01451">
    <property type="entry name" value="B_ant_repeat"/>
    <property type="match status" value="2"/>
</dbReference>
<evidence type="ECO:0000259" key="4">
    <source>
        <dbReference type="Pfam" id="PF25549"/>
    </source>
</evidence>
<keyword evidence="6" id="KW-1185">Reference proteome</keyword>
<evidence type="ECO:0000313" key="5">
    <source>
        <dbReference type="EMBL" id="OIV38453.1"/>
    </source>
</evidence>
<evidence type="ECO:0000259" key="3">
    <source>
        <dbReference type="Pfam" id="PF24346"/>
    </source>
</evidence>
<reference evidence="5 6" key="1">
    <citation type="submission" date="2016-10" db="EMBL/GenBank/DDBJ databases">
        <title>Genome sequence of Streptomyces gilvigriseus MUSC 26.</title>
        <authorList>
            <person name="Lee L.-H."/>
            <person name="Ser H.-L."/>
        </authorList>
    </citation>
    <scope>NUCLEOTIDE SEQUENCE [LARGE SCALE GENOMIC DNA]</scope>
    <source>
        <strain evidence="5 6">MUSC 26</strain>
    </source>
</reference>
<dbReference type="InterPro" id="IPR013783">
    <property type="entry name" value="Ig-like_fold"/>
</dbReference>
<feature type="domain" description="DUF7927" evidence="4">
    <location>
        <begin position="478"/>
        <end position="587"/>
    </location>
</feature>
<feature type="transmembrane region" description="Helical" evidence="2">
    <location>
        <begin position="769"/>
        <end position="788"/>
    </location>
</feature>
<sequence length="795" mass="80165">MLPRVLPHHHRRRVGRLPAAGLLGVLLLGSAAGGLSSAPAAAHGPATLASASSAAAAPPVHAEHARSLAGRSGAHARAGDGTTLVDETFEGATVADPNFMGLNSACLTGAASTATASNGLGGCTTHTVNAPTAGTTPGYLQLTDTQGNEVGGIVYNQAIPANAGLHVQFKQYQYGGSTADGIGFFLSDGSKTLTQTGAAGGALGYAQGIGQNAPGANGGYLGVGLDSWGNYATNVNGQGQGCPTPAPNDKRVPNTVTLRGPGQGLDGYCYLTSTIASGASTLPVNLRGTSLADAERLVDITVSPGDYPTVTVMIDGTQVLQYTMTDKVPPTYKFGYSASTGGANDTHLIRSVKVSTINPLSDLNLVKQIDHTTPQPATYQVGATVPYQFVVTNGGALQLDDVAVTDPSISDISCPSTTLAPAGQPGSTMTCTGTHTLTAADVDSKGDFTNTAQAAGTNPTGTEVKSNESSVTVPVTYLKLSKTADPASAEPGGKVTYTVTAENVGADYTGATFTDDLTGVLEKADYDNDASATTGTPAYAEPKLTWTGDLKHGQKATLTYSVTVKKAGIAPPAQLVNTVTGPSDSNCTGTAAAAPPCSTTVPITWIDVTKKADPASSVKPGQKVTYTLTAVNKGAAQARGATLTDDLTPLLDDAAYNNDAKASTGTVTYSRPTLTWTGDLAPNATAVITFSVTVDQVDRGDGNLANTVVGPNSSTCPKGSTDAFCTAGPKVTPPTPKPTPTPTPTVHPGKPGPAGAALPRTGVQDLTTVLGIAAGCALLGGLFLTAALRRRGTRG</sequence>
<evidence type="ECO:0000256" key="2">
    <source>
        <dbReference type="SAM" id="Phobius"/>
    </source>
</evidence>
<dbReference type="InterPro" id="IPR013320">
    <property type="entry name" value="ConA-like_dom_sf"/>
</dbReference>
<dbReference type="SUPFAM" id="SSF49899">
    <property type="entry name" value="Concanavalin A-like lectins/glucanases"/>
    <property type="match status" value="1"/>
</dbReference>
<evidence type="ECO:0000256" key="1">
    <source>
        <dbReference type="SAM" id="MobiDB-lite"/>
    </source>
</evidence>
<keyword evidence="2" id="KW-1133">Transmembrane helix</keyword>
<dbReference type="PANTHER" id="PTHR34819">
    <property type="entry name" value="LARGE CYSTEINE-RICH PERIPLASMIC PROTEIN OMCB"/>
    <property type="match status" value="1"/>
</dbReference>